<organism evidence="1 2">
    <name type="scientific">Geobacter argillaceus</name>
    <dbReference type="NCBI Taxonomy" id="345631"/>
    <lineage>
        <taxon>Bacteria</taxon>
        <taxon>Pseudomonadati</taxon>
        <taxon>Thermodesulfobacteriota</taxon>
        <taxon>Desulfuromonadia</taxon>
        <taxon>Geobacterales</taxon>
        <taxon>Geobacteraceae</taxon>
        <taxon>Geobacter</taxon>
    </lineage>
</organism>
<dbReference type="GO" id="GO:0016740">
    <property type="term" value="F:transferase activity"/>
    <property type="evidence" value="ECO:0007669"/>
    <property type="project" value="UniProtKB-KW"/>
</dbReference>
<dbReference type="Pfam" id="PF02515">
    <property type="entry name" value="CoA_transf_3"/>
    <property type="match status" value="1"/>
</dbReference>
<dbReference type="InterPro" id="IPR023606">
    <property type="entry name" value="CoA-Trfase_III_dom_1_sf"/>
</dbReference>
<protein>
    <submittedName>
        <fullName evidence="1">Crotonobetainyl-CoA:carnitine CoA-transferase CaiB-like acyl-CoA transferase</fullName>
    </submittedName>
</protein>
<name>A0A562VEY3_9BACT</name>
<evidence type="ECO:0000313" key="1">
    <source>
        <dbReference type="EMBL" id="TWJ16440.1"/>
    </source>
</evidence>
<dbReference type="OrthoDB" id="9797653at2"/>
<dbReference type="InterPro" id="IPR044855">
    <property type="entry name" value="CoA-Trfase_III_dom3_sf"/>
</dbReference>
<dbReference type="EMBL" id="VLLN01000027">
    <property type="protein sequence ID" value="TWJ16440.1"/>
    <property type="molecule type" value="Genomic_DNA"/>
</dbReference>
<reference evidence="1 2" key="1">
    <citation type="submission" date="2019-07" db="EMBL/GenBank/DDBJ databases">
        <title>Genomic Encyclopedia of Archaeal and Bacterial Type Strains, Phase II (KMG-II): from individual species to whole genera.</title>
        <authorList>
            <person name="Goeker M."/>
        </authorList>
    </citation>
    <scope>NUCLEOTIDE SEQUENCE [LARGE SCALE GENOMIC DNA]</scope>
    <source>
        <strain evidence="1 2">ATCC BAA-1139</strain>
    </source>
</reference>
<proteinExistence type="predicted"/>
<sequence>MNLLDGITIVNLSVNLPGPAAARRLAELGAAVIKVEPPTGDPMVLYHADWHRNLGTGSTIVTLDLKAAEGRAQMMALLADADLLITSSRPAAMERLGLDWTTLHEKLPRLCQVAVVGYPSPRENEAGHDLTYQATLGLLNPPHMPRSLLADMAGAEKTVSAALALLLARERGHGGGYAEVALSDAAAAMAEPLRFGTTAPGAIFGGGIPEYNVYRTMDGWVAVAALEPHFKTRLEEALAVRTRDEYQAAFLTKSSADWQQWGQERDVPIVAARM</sequence>
<dbReference type="AlphaFoldDB" id="A0A562VEY3"/>
<keyword evidence="1" id="KW-0808">Transferase</keyword>
<gene>
    <name evidence="1" type="ORF">JN12_03382</name>
</gene>
<dbReference type="PANTHER" id="PTHR48228">
    <property type="entry name" value="SUCCINYL-COA--D-CITRAMALATE COA-TRANSFERASE"/>
    <property type="match status" value="1"/>
</dbReference>
<accession>A0A562VEY3</accession>
<dbReference type="InterPro" id="IPR050509">
    <property type="entry name" value="CoA-transferase_III"/>
</dbReference>
<dbReference type="InterPro" id="IPR003673">
    <property type="entry name" value="CoA-Trfase_fam_III"/>
</dbReference>
<evidence type="ECO:0000313" key="2">
    <source>
        <dbReference type="Proteomes" id="UP000319449"/>
    </source>
</evidence>
<dbReference type="Proteomes" id="UP000319449">
    <property type="component" value="Unassembled WGS sequence"/>
</dbReference>
<keyword evidence="2" id="KW-1185">Reference proteome</keyword>
<comment type="caution">
    <text evidence="1">The sequence shown here is derived from an EMBL/GenBank/DDBJ whole genome shotgun (WGS) entry which is preliminary data.</text>
</comment>
<dbReference type="PANTHER" id="PTHR48228:SF5">
    <property type="entry name" value="ALPHA-METHYLACYL-COA RACEMASE"/>
    <property type="match status" value="1"/>
</dbReference>
<dbReference type="Gene3D" id="3.30.1540.10">
    <property type="entry name" value="formyl-coa transferase, domain 3"/>
    <property type="match status" value="1"/>
</dbReference>
<dbReference type="Gene3D" id="3.40.50.10540">
    <property type="entry name" value="Crotonobetainyl-coa:carnitine coa-transferase, domain 1"/>
    <property type="match status" value="1"/>
</dbReference>
<dbReference type="SUPFAM" id="SSF89796">
    <property type="entry name" value="CoA-transferase family III (CaiB/BaiF)"/>
    <property type="match status" value="1"/>
</dbReference>
<dbReference type="RefSeq" id="WP_145024929.1">
    <property type="nucleotide sequence ID" value="NZ_VLLN01000027.1"/>
</dbReference>